<gene>
    <name evidence="14" type="ORF">GCM10023156_55670</name>
</gene>
<keyword evidence="8" id="KW-0808">Transferase</keyword>
<dbReference type="NCBIfam" id="NF004559">
    <property type="entry name" value="PRK05899.2-5"/>
    <property type="match status" value="1"/>
</dbReference>
<evidence type="ECO:0000256" key="3">
    <source>
        <dbReference type="ARBA" id="ARBA00001946"/>
    </source>
</evidence>
<sequence>MAVSSQSVSSQPSSPIKAKQLQQLATQIRRWIVQSTSAADSGHPTSSLSAVELMTDLVFAGTFRYDVEDPEHPANDRLIFSKGHASPLFYALWAAAGQVSEEELMSYRTFGSKLEGHPTARFRFTEAATGSLGQGLSIGLGMALAAKYLDHLPYRTFVLLGDSEMAEGSQWEAIQLASHYKLDNLIGILDVNRLGQRGETMYGYDLEAYQQRIEAFGWKCILVSDGHDHSQVRNAYADACQSTDQPVMIIARTIKGKGVPFLENQEGFHGKPIDKDRLDEALSDIGEIAEPVQGEIAKPDDVQLKPLESDEAEPPDYKIGDELATRDAYGNALCRLAMKYPALVALDGEVCNSTRSKQFRDDYPDRFFEMFIAEQNMVGAATGLALRGKLPFVSSFAAFLTRAFDQIRMLPYSQANVKFVGSHCGVSIGQDGPSQMGLEDIAMFRTIRDSVVLYPCDAVSTEALVEAMAKHRGIAYLRTTRGDTPVIYDINEKFPIGGSKVLRQSDEDQVTLIAAGITLHEALHAHQQLKEHGIATRVIDLYSIKPLDHATVRQAADQTKVIFTIEDHAPEGGLGEAVLTSLSDHATAVNCLAVRKQPLSGSPEKQLDLQGISADAIVDAVMRFVKHDSGASD</sequence>
<keyword evidence="11" id="KW-0460">Magnesium</keyword>
<name>A0ABP8NFT5_9BACT</name>
<evidence type="ECO:0000259" key="13">
    <source>
        <dbReference type="SMART" id="SM00861"/>
    </source>
</evidence>
<comment type="subunit">
    <text evidence="6">Homodimer.</text>
</comment>
<dbReference type="SUPFAM" id="SSF52518">
    <property type="entry name" value="Thiamin diphosphate-binding fold (THDP-binding)"/>
    <property type="match status" value="2"/>
</dbReference>
<keyword evidence="10" id="KW-0106">Calcium</keyword>
<dbReference type="InterPro" id="IPR033248">
    <property type="entry name" value="Transketolase_C"/>
</dbReference>
<dbReference type="Proteomes" id="UP001500840">
    <property type="component" value="Unassembled WGS sequence"/>
</dbReference>
<keyword evidence="15" id="KW-1185">Reference proteome</keyword>
<comment type="similarity">
    <text evidence="5">Belongs to the transketolase family.</text>
</comment>
<dbReference type="PANTHER" id="PTHR43195:SF1">
    <property type="entry name" value="FI06132P-RELATED"/>
    <property type="match status" value="1"/>
</dbReference>
<dbReference type="Gene3D" id="3.40.50.970">
    <property type="match status" value="2"/>
</dbReference>
<dbReference type="PROSITE" id="PS00802">
    <property type="entry name" value="TRANSKETOLASE_2"/>
    <property type="match status" value="1"/>
</dbReference>
<comment type="cofactor">
    <cofactor evidence="2">
        <name>Mn(2+)</name>
        <dbReference type="ChEBI" id="CHEBI:29035"/>
    </cofactor>
</comment>
<dbReference type="InterPro" id="IPR049557">
    <property type="entry name" value="Transketolase_CS"/>
</dbReference>
<dbReference type="CDD" id="cd07033">
    <property type="entry name" value="TPP_PYR_DXS_TK_like"/>
    <property type="match status" value="1"/>
</dbReference>
<evidence type="ECO:0000313" key="15">
    <source>
        <dbReference type="Proteomes" id="UP001500840"/>
    </source>
</evidence>
<evidence type="ECO:0000256" key="10">
    <source>
        <dbReference type="ARBA" id="ARBA00022837"/>
    </source>
</evidence>
<dbReference type="InterPro" id="IPR020826">
    <property type="entry name" value="Transketolase_BS"/>
</dbReference>
<comment type="cofactor">
    <cofactor evidence="4">
        <name>thiamine diphosphate</name>
        <dbReference type="ChEBI" id="CHEBI:58937"/>
    </cofactor>
</comment>
<evidence type="ECO:0000256" key="4">
    <source>
        <dbReference type="ARBA" id="ARBA00001964"/>
    </source>
</evidence>
<keyword evidence="12" id="KW-0786">Thiamine pyrophosphate</keyword>
<feature type="domain" description="Transketolase-like pyrimidine-binding" evidence="13">
    <location>
        <begin position="323"/>
        <end position="486"/>
    </location>
</feature>
<evidence type="ECO:0000256" key="6">
    <source>
        <dbReference type="ARBA" id="ARBA00011738"/>
    </source>
</evidence>
<dbReference type="Pfam" id="PF02780">
    <property type="entry name" value="Transketolase_C"/>
    <property type="match status" value="1"/>
</dbReference>
<evidence type="ECO:0000256" key="7">
    <source>
        <dbReference type="ARBA" id="ARBA00016662"/>
    </source>
</evidence>
<dbReference type="RefSeq" id="WP_345327004.1">
    <property type="nucleotide sequence ID" value="NZ_BAABGA010000082.1"/>
</dbReference>
<organism evidence="14 15">
    <name type="scientific">Novipirellula rosea</name>
    <dbReference type="NCBI Taxonomy" id="1031540"/>
    <lineage>
        <taxon>Bacteria</taxon>
        <taxon>Pseudomonadati</taxon>
        <taxon>Planctomycetota</taxon>
        <taxon>Planctomycetia</taxon>
        <taxon>Pirellulales</taxon>
        <taxon>Pirellulaceae</taxon>
        <taxon>Novipirellula</taxon>
    </lineage>
</organism>
<dbReference type="SUPFAM" id="SSF52922">
    <property type="entry name" value="TK C-terminal domain-like"/>
    <property type="match status" value="1"/>
</dbReference>
<dbReference type="InterPro" id="IPR029061">
    <property type="entry name" value="THDP-binding"/>
</dbReference>
<comment type="cofactor">
    <cofactor evidence="3">
        <name>Mg(2+)</name>
        <dbReference type="ChEBI" id="CHEBI:18420"/>
    </cofactor>
</comment>
<reference evidence="15" key="1">
    <citation type="journal article" date="2019" name="Int. J. Syst. Evol. Microbiol.">
        <title>The Global Catalogue of Microorganisms (GCM) 10K type strain sequencing project: providing services to taxonomists for standard genome sequencing and annotation.</title>
        <authorList>
            <consortium name="The Broad Institute Genomics Platform"/>
            <consortium name="The Broad Institute Genome Sequencing Center for Infectious Disease"/>
            <person name="Wu L."/>
            <person name="Ma J."/>
        </authorList>
    </citation>
    <scope>NUCLEOTIDE SEQUENCE [LARGE SCALE GENOMIC DNA]</scope>
    <source>
        <strain evidence="15">JCM 17759</strain>
    </source>
</reference>
<dbReference type="PROSITE" id="PS00801">
    <property type="entry name" value="TRANSKETOLASE_1"/>
    <property type="match status" value="1"/>
</dbReference>
<evidence type="ECO:0000256" key="11">
    <source>
        <dbReference type="ARBA" id="ARBA00022842"/>
    </source>
</evidence>
<accession>A0ABP8NFT5</accession>
<dbReference type="Pfam" id="PF02779">
    <property type="entry name" value="Transket_pyr"/>
    <property type="match status" value="1"/>
</dbReference>
<dbReference type="Pfam" id="PF00456">
    <property type="entry name" value="Transketolase_N"/>
    <property type="match status" value="1"/>
</dbReference>
<evidence type="ECO:0000256" key="8">
    <source>
        <dbReference type="ARBA" id="ARBA00022679"/>
    </source>
</evidence>
<dbReference type="EMBL" id="BAABGA010000082">
    <property type="protein sequence ID" value="GAA4466625.1"/>
    <property type="molecule type" value="Genomic_DNA"/>
</dbReference>
<proteinExistence type="inferred from homology"/>
<protein>
    <recommendedName>
        <fullName evidence="7">Transketolase</fullName>
    </recommendedName>
</protein>
<dbReference type="CDD" id="cd02012">
    <property type="entry name" value="TPP_TK"/>
    <property type="match status" value="1"/>
</dbReference>
<dbReference type="SMART" id="SM00861">
    <property type="entry name" value="Transket_pyr"/>
    <property type="match status" value="1"/>
</dbReference>
<dbReference type="PANTHER" id="PTHR43195">
    <property type="entry name" value="TRANSKETOLASE"/>
    <property type="match status" value="1"/>
</dbReference>
<dbReference type="InterPro" id="IPR009014">
    <property type="entry name" value="Transketo_C/PFOR_II"/>
</dbReference>
<dbReference type="InterPro" id="IPR051424">
    <property type="entry name" value="Transketolase-like"/>
</dbReference>
<dbReference type="InterPro" id="IPR005475">
    <property type="entry name" value="Transketolase-like_Pyr-bd"/>
</dbReference>
<evidence type="ECO:0000256" key="5">
    <source>
        <dbReference type="ARBA" id="ARBA00007131"/>
    </source>
</evidence>
<comment type="caution">
    <text evidence="14">The sequence shown here is derived from an EMBL/GenBank/DDBJ whole genome shotgun (WGS) entry which is preliminary data.</text>
</comment>
<dbReference type="InterPro" id="IPR005474">
    <property type="entry name" value="Transketolase_N"/>
</dbReference>
<evidence type="ECO:0000256" key="2">
    <source>
        <dbReference type="ARBA" id="ARBA00001936"/>
    </source>
</evidence>
<evidence type="ECO:0000256" key="12">
    <source>
        <dbReference type="ARBA" id="ARBA00023052"/>
    </source>
</evidence>
<comment type="cofactor">
    <cofactor evidence="1">
        <name>Ca(2+)</name>
        <dbReference type="ChEBI" id="CHEBI:29108"/>
    </cofactor>
</comment>
<evidence type="ECO:0000313" key="14">
    <source>
        <dbReference type="EMBL" id="GAA4466625.1"/>
    </source>
</evidence>
<evidence type="ECO:0000256" key="1">
    <source>
        <dbReference type="ARBA" id="ARBA00001913"/>
    </source>
</evidence>
<keyword evidence="9" id="KW-0479">Metal-binding</keyword>
<dbReference type="Gene3D" id="3.40.50.920">
    <property type="match status" value="1"/>
</dbReference>
<evidence type="ECO:0000256" key="9">
    <source>
        <dbReference type="ARBA" id="ARBA00022723"/>
    </source>
</evidence>